<gene>
    <name evidence="2" type="ORF">EZS27_011638</name>
</gene>
<name>A0A5J4S553_9ZZZZ</name>
<evidence type="ECO:0000313" key="2">
    <source>
        <dbReference type="EMBL" id="KAA6340493.1"/>
    </source>
</evidence>
<reference evidence="2" key="1">
    <citation type="submission" date="2019-03" db="EMBL/GenBank/DDBJ databases">
        <title>Single cell metagenomics reveals metabolic interactions within the superorganism composed of flagellate Streblomastix strix and complex community of Bacteroidetes bacteria on its surface.</title>
        <authorList>
            <person name="Treitli S.C."/>
            <person name="Kolisko M."/>
            <person name="Husnik F."/>
            <person name="Keeling P."/>
            <person name="Hampl V."/>
        </authorList>
    </citation>
    <scope>NUCLEOTIDE SEQUENCE</scope>
    <source>
        <strain evidence="2">STM</strain>
    </source>
</reference>
<dbReference type="EMBL" id="SNRY01000456">
    <property type="protein sequence ID" value="KAA6340493.1"/>
    <property type="molecule type" value="Genomic_DNA"/>
</dbReference>
<evidence type="ECO:0000256" key="1">
    <source>
        <dbReference type="SAM" id="Coils"/>
    </source>
</evidence>
<dbReference type="InterPro" id="IPR027417">
    <property type="entry name" value="P-loop_NTPase"/>
</dbReference>
<organism evidence="2">
    <name type="scientific">termite gut metagenome</name>
    <dbReference type="NCBI Taxonomy" id="433724"/>
    <lineage>
        <taxon>unclassified sequences</taxon>
        <taxon>metagenomes</taxon>
        <taxon>organismal metagenomes</taxon>
    </lineage>
</organism>
<comment type="caution">
    <text evidence="2">The sequence shown here is derived from an EMBL/GenBank/DDBJ whole genome shotgun (WGS) entry which is preliminary data.</text>
</comment>
<feature type="coiled-coil region" evidence="1">
    <location>
        <begin position="158"/>
        <end position="252"/>
    </location>
</feature>
<feature type="coiled-coil region" evidence="1">
    <location>
        <begin position="521"/>
        <end position="548"/>
    </location>
</feature>
<dbReference type="Pfam" id="PF13558">
    <property type="entry name" value="SbcC_Walker_B"/>
    <property type="match status" value="1"/>
</dbReference>
<sequence length="1014" mass="120333">MAVFRNEERFITLVQTRWFVGSEMKRSFVISHKELSIEKNFTPFDANGLWKKRLKQKYPKYGTKELIEFFDSPGKYAESMRRFFGMRSEKASILFSQTVGLKVLGNLDDFIRKNMLEETNIEDEFFSLKEGFQSLVKAHNQILKAEIQLKLLNPIVEKDKELQLLNQKRHEFDELQNTTPVYLTTRKQDLLETEIEKQEQELNDYDLKIKDSTEVIQQKEDDKTTLMVEIKQDEVGNQIAELEKRISTQTKEKERRGGLLNKYNNLIRKINLQENPDEKYFDTQLETINNLKQTLEKDAVEVHRSCILEEEKVKRLNNDYTEKAIELETLRKQKNNITGRVVEIRQEILQVTGATEAEIPFIGELLQIKTNAKNKWEFAIEKVLHHFALQLIVPERFYHHVNQYVNDNNLKGRIVYQRIKEENFLNQFVPDVQDSLFSKMELNRQSEYADWLENQIRTHFDYVCTDDLSQFKTYKRALTSSGLIKNNRRHEKDDRSKVFDKSHFVLGWDNKEKIKITQKVLSEIDIEIKTAERQITTYKRQYDRMNKEKEIAIRLSGFEKFQEINWQEMVVSIQQVAEKKEALIKTNNRVETLKKQLDELIAELKVLNENLDGFKSTRTLINDKCINNREELIACKQTLSEFSDMNFCPQFSFFESCFEKLKQLTLSTFESIQKEIRDKLFSDINENNNKIRSSEDKLSECLIEFKKPSQELREKFPDWESDTDKLSLNLEFISDYIELYNRIKNEQLYEYKERFKKYLNNDMIDRMTKFQAHLETQEENIRENIEALNSSLEKINFRPNPETYIFLDIKRDNSEKIRQFRLNLKEWKPNMAEYLITKEDQILENSFLKIKSLIETLSNNENERRYVTDVRNWLNFSAKELRREDKSIYRTYDSTGKLSGGEKAQLTYTILGSAIAYQFGISQTGRNTNSFRFICIDESFSNQDTEKANYLMQLCKQLHLQLLCVTPDTQTGVIEPYISAVHFVKRESNRNAVIYDLPILQFQAERQKYIAAQS</sequence>
<dbReference type="SUPFAM" id="SSF52540">
    <property type="entry name" value="P-loop containing nucleoside triphosphate hydrolases"/>
    <property type="match status" value="1"/>
</dbReference>
<protein>
    <recommendedName>
        <fullName evidence="3">Chromosome partition protein Smc</fullName>
    </recommendedName>
</protein>
<keyword evidence="1" id="KW-0175">Coiled coil</keyword>
<feature type="coiled-coil region" evidence="1">
    <location>
        <begin position="313"/>
        <end position="347"/>
    </location>
</feature>
<accession>A0A5J4S553</accession>
<evidence type="ECO:0008006" key="3">
    <source>
        <dbReference type="Google" id="ProtNLM"/>
    </source>
</evidence>
<feature type="coiled-coil region" evidence="1">
    <location>
        <begin position="576"/>
        <end position="617"/>
    </location>
</feature>
<dbReference type="AlphaFoldDB" id="A0A5J4S553"/>
<proteinExistence type="predicted"/>